<keyword evidence="2" id="KW-1185">Reference proteome</keyword>
<name>A0ACB9G4Z9_CICIN</name>
<reference evidence="1 2" key="2">
    <citation type="journal article" date="2022" name="Mol. Ecol. Resour.">
        <title>The genomes of chicory, endive, great burdock and yacon provide insights into Asteraceae paleo-polyploidization history and plant inulin production.</title>
        <authorList>
            <person name="Fan W."/>
            <person name="Wang S."/>
            <person name="Wang H."/>
            <person name="Wang A."/>
            <person name="Jiang F."/>
            <person name="Liu H."/>
            <person name="Zhao H."/>
            <person name="Xu D."/>
            <person name="Zhang Y."/>
        </authorList>
    </citation>
    <scope>NUCLEOTIDE SEQUENCE [LARGE SCALE GENOMIC DNA]</scope>
    <source>
        <strain evidence="2">cv. Punajuju</strain>
        <tissue evidence="1">Leaves</tissue>
    </source>
</reference>
<dbReference type="EMBL" id="CM042010">
    <property type="protein sequence ID" value="KAI3778492.1"/>
    <property type="molecule type" value="Genomic_DNA"/>
</dbReference>
<proteinExistence type="predicted"/>
<reference evidence="2" key="1">
    <citation type="journal article" date="2022" name="Mol. Ecol. Resour.">
        <title>The genomes of chicory, endive, great burdock and yacon provide insights into Asteraceae palaeo-polyploidization history and plant inulin production.</title>
        <authorList>
            <person name="Fan W."/>
            <person name="Wang S."/>
            <person name="Wang H."/>
            <person name="Wang A."/>
            <person name="Jiang F."/>
            <person name="Liu H."/>
            <person name="Zhao H."/>
            <person name="Xu D."/>
            <person name="Zhang Y."/>
        </authorList>
    </citation>
    <scope>NUCLEOTIDE SEQUENCE [LARGE SCALE GENOMIC DNA]</scope>
    <source>
        <strain evidence="2">cv. Punajuju</strain>
    </source>
</reference>
<gene>
    <name evidence="1" type="ORF">L2E82_07834</name>
</gene>
<organism evidence="1 2">
    <name type="scientific">Cichorium intybus</name>
    <name type="common">Chicory</name>
    <dbReference type="NCBI Taxonomy" id="13427"/>
    <lineage>
        <taxon>Eukaryota</taxon>
        <taxon>Viridiplantae</taxon>
        <taxon>Streptophyta</taxon>
        <taxon>Embryophyta</taxon>
        <taxon>Tracheophyta</taxon>
        <taxon>Spermatophyta</taxon>
        <taxon>Magnoliopsida</taxon>
        <taxon>eudicotyledons</taxon>
        <taxon>Gunneridae</taxon>
        <taxon>Pentapetalae</taxon>
        <taxon>asterids</taxon>
        <taxon>campanulids</taxon>
        <taxon>Asterales</taxon>
        <taxon>Asteraceae</taxon>
        <taxon>Cichorioideae</taxon>
        <taxon>Cichorieae</taxon>
        <taxon>Cichoriinae</taxon>
        <taxon>Cichorium</taxon>
    </lineage>
</organism>
<comment type="caution">
    <text evidence="1">The sequence shown here is derived from an EMBL/GenBank/DDBJ whole genome shotgun (WGS) entry which is preliminary data.</text>
</comment>
<accession>A0ACB9G4Z9</accession>
<evidence type="ECO:0000313" key="1">
    <source>
        <dbReference type="EMBL" id="KAI3778492.1"/>
    </source>
</evidence>
<evidence type="ECO:0000313" key="2">
    <source>
        <dbReference type="Proteomes" id="UP001055811"/>
    </source>
</evidence>
<sequence length="175" mass="20164">MKINEAVTVSVEGRMYKIGVYEIEDEWYPFKPFTSYRQHDLEENDMKKVVTKMMMRKMVYENFEDNRNLEVGPQDDVQFDDEIRPGGEIPTNMVVSPIDENPVIDRSFESTTRVDETLGVDQNSIKCVPFGCFFDGGEKSNFLGEGENNLCKTIPHLHLLIYIYTGLISTARIAF</sequence>
<protein>
    <submittedName>
        <fullName evidence="1">Uncharacterized protein</fullName>
    </submittedName>
</protein>
<dbReference type="Proteomes" id="UP001055811">
    <property type="component" value="Linkage Group LG02"/>
</dbReference>